<evidence type="ECO:0000313" key="2">
    <source>
        <dbReference type="Proteomes" id="UP001162483"/>
    </source>
</evidence>
<name>A0ABN9DBK8_9NEOB</name>
<sequence>METTPQCSTHSKSFPQTPACMVLNLPGTTQTPACTVLLCKPPRHNTDFSMHGDINLPDAM</sequence>
<protein>
    <submittedName>
        <fullName evidence="1">Uncharacterized protein</fullName>
    </submittedName>
</protein>
<comment type="caution">
    <text evidence="1">The sequence shown here is derived from an EMBL/GenBank/DDBJ whole genome shotgun (WGS) entry which is preliminary data.</text>
</comment>
<keyword evidence="2" id="KW-1185">Reference proteome</keyword>
<evidence type="ECO:0000313" key="1">
    <source>
        <dbReference type="EMBL" id="CAI9569969.1"/>
    </source>
</evidence>
<organism evidence="1 2">
    <name type="scientific">Staurois parvus</name>
    <dbReference type="NCBI Taxonomy" id="386267"/>
    <lineage>
        <taxon>Eukaryota</taxon>
        <taxon>Metazoa</taxon>
        <taxon>Chordata</taxon>
        <taxon>Craniata</taxon>
        <taxon>Vertebrata</taxon>
        <taxon>Euteleostomi</taxon>
        <taxon>Amphibia</taxon>
        <taxon>Batrachia</taxon>
        <taxon>Anura</taxon>
        <taxon>Neobatrachia</taxon>
        <taxon>Ranoidea</taxon>
        <taxon>Ranidae</taxon>
        <taxon>Staurois</taxon>
    </lineage>
</organism>
<dbReference type="Proteomes" id="UP001162483">
    <property type="component" value="Unassembled WGS sequence"/>
</dbReference>
<gene>
    <name evidence="1" type="ORF">SPARVUS_LOCUS7024832</name>
</gene>
<dbReference type="EMBL" id="CATNWA010014284">
    <property type="protein sequence ID" value="CAI9569969.1"/>
    <property type="molecule type" value="Genomic_DNA"/>
</dbReference>
<feature type="non-terminal residue" evidence="1">
    <location>
        <position position="60"/>
    </location>
</feature>
<proteinExistence type="predicted"/>
<reference evidence="1" key="1">
    <citation type="submission" date="2023-05" db="EMBL/GenBank/DDBJ databases">
        <authorList>
            <person name="Stuckert A."/>
        </authorList>
    </citation>
    <scope>NUCLEOTIDE SEQUENCE</scope>
</reference>
<accession>A0ABN9DBK8</accession>